<organism evidence="1 2">
    <name type="scientific">Paramecium primaurelia</name>
    <dbReference type="NCBI Taxonomy" id="5886"/>
    <lineage>
        <taxon>Eukaryota</taxon>
        <taxon>Sar</taxon>
        <taxon>Alveolata</taxon>
        <taxon>Ciliophora</taxon>
        <taxon>Intramacronucleata</taxon>
        <taxon>Oligohymenophorea</taxon>
        <taxon>Peniculida</taxon>
        <taxon>Parameciidae</taxon>
        <taxon>Paramecium</taxon>
    </lineage>
</organism>
<comment type="caution">
    <text evidence="1">The sequence shown here is derived from an EMBL/GenBank/DDBJ whole genome shotgun (WGS) entry which is preliminary data.</text>
</comment>
<protein>
    <submittedName>
        <fullName evidence="1">Uncharacterized protein</fullName>
    </submittedName>
</protein>
<gene>
    <name evidence="1" type="ORF">PPRIM_AZ9-3.1.T0190381</name>
</gene>
<dbReference type="EMBL" id="CAJJDM010000016">
    <property type="protein sequence ID" value="CAD8052771.1"/>
    <property type="molecule type" value="Genomic_DNA"/>
</dbReference>
<accession>A0A8S1KES1</accession>
<evidence type="ECO:0000313" key="1">
    <source>
        <dbReference type="EMBL" id="CAD8052771.1"/>
    </source>
</evidence>
<name>A0A8S1KES1_PARPR</name>
<keyword evidence="2" id="KW-1185">Reference proteome</keyword>
<dbReference type="AlphaFoldDB" id="A0A8S1KES1"/>
<sequence length="172" mass="20899">MANKKQEKYIFGSNREFKEQKFQFKICCNMKNRMESIQRIYLMIFQETLCLQIIQQLSRKMKLIDQIYSVQHQNNKALIYFSLIYKTHYYCEVSLLIKILSSVAFLSKKVKTQTFLEIGRIFRIQQKTFYIKTNKFSNHMRQQSSIKIEKKIIKDLDIQNQIKRKQMNQIMI</sequence>
<reference evidence="1" key="1">
    <citation type="submission" date="2021-01" db="EMBL/GenBank/DDBJ databases">
        <authorList>
            <consortium name="Genoscope - CEA"/>
            <person name="William W."/>
        </authorList>
    </citation>
    <scope>NUCLEOTIDE SEQUENCE</scope>
</reference>
<proteinExistence type="predicted"/>
<dbReference type="Proteomes" id="UP000688137">
    <property type="component" value="Unassembled WGS sequence"/>
</dbReference>
<evidence type="ECO:0000313" key="2">
    <source>
        <dbReference type="Proteomes" id="UP000688137"/>
    </source>
</evidence>